<dbReference type="InterPro" id="IPR050432">
    <property type="entry name" value="FAD-linked_Oxidoreductases_BP"/>
</dbReference>
<dbReference type="EMBL" id="CP138581">
    <property type="protein sequence ID" value="WPG99058.1"/>
    <property type="molecule type" value="Genomic_DNA"/>
</dbReference>
<keyword evidence="5" id="KW-1185">Reference proteome</keyword>
<keyword evidence="2" id="KW-0560">Oxidoreductase</keyword>
<dbReference type="InterPro" id="IPR036318">
    <property type="entry name" value="FAD-bd_PCMH-like_sf"/>
</dbReference>
<gene>
    <name evidence="4" type="ORF">R9X50_00186300</name>
</gene>
<name>A0AAQ3LZW5_9PEZI</name>
<evidence type="ECO:0000256" key="1">
    <source>
        <dbReference type="ARBA" id="ARBA00005466"/>
    </source>
</evidence>
<dbReference type="PANTHER" id="PTHR13878">
    <property type="entry name" value="GULONOLACTONE OXIDASE"/>
    <property type="match status" value="1"/>
</dbReference>
<evidence type="ECO:0000256" key="2">
    <source>
        <dbReference type="ARBA" id="ARBA00023002"/>
    </source>
</evidence>
<reference evidence="4 5" key="1">
    <citation type="submission" date="2023-11" db="EMBL/GenBank/DDBJ databases">
        <title>An acidophilic fungus is an integral part of prey digestion in a carnivorous sundew plant.</title>
        <authorList>
            <person name="Tsai I.J."/>
        </authorList>
    </citation>
    <scope>NUCLEOTIDE SEQUENCE [LARGE SCALE GENOMIC DNA]</scope>
    <source>
        <strain evidence="4">169a</strain>
    </source>
</reference>
<comment type="similarity">
    <text evidence="1">Belongs to the oxygen-dependent FAD-linked oxidoreductase family.</text>
</comment>
<evidence type="ECO:0000259" key="3">
    <source>
        <dbReference type="Pfam" id="PF08031"/>
    </source>
</evidence>
<accession>A0AAQ3LZW5</accession>
<organism evidence="4 5">
    <name type="scientific">Acrodontium crateriforme</name>
    <dbReference type="NCBI Taxonomy" id="150365"/>
    <lineage>
        <taxon>Eukaryota</taxon>
        <taxon>Fungi</taxon>
        <taxon>Dikarya</taxon>
        <taxon>Ascomycota</taxon>
        <taxon>Pezizomycotina</taxon>
        <taxon>Dothideomycetes</taxon>
        <taxon>Dothideomycetidae</taxon>
        <taxon>Mycosphaerellales</taxon>
        <taxon>Teratosphaeriaceae</taxon>
        <taxon>Acrodontium</taxon>
    </lineage>
</organism>
<dbReference type="Proteomes" id="UP001303373">
    <property type="component" value="Chromosome 2"/>
</dbReference>
<dbReference type="GO" id="GO:0050660">
    <property type="term" value="F:flavin adenine dinucleotide binding"/>
    <property type="evidence" value="ECO:0007669"/>
    <property type="project" value="InterPro"/>
</dbReference>
<evidence type="ECO:0000313" key="4">
    <source>
        <dbReference type="EMBL" id="WPG99058.1"/>
    </source>
</evidence>
<protein>
    <submittedName>
        <fullName evidence="4">FAD/FMN-containing isoamyl alcohol oxidase MreA</fullName>
    </submittedName>
</protein>
<dbReference type="InterPro" id="IPR016169">
    <property type="entry name" value="FAD-bd_PCMH_sub2"/>
</dbReference>
<dbReference type="PANTHER" id="PTHR13878:SF91">
    <property type="entry name" value="FAD BINDING DOMAIN PROTEIN (AFU_ORTHOLOGUE AFUA_6G12070)-RELATED"/>
    <property type="match status" value="1"/>
</dbReference>
<dbReference type="GO" id="GO:0016491">
    <property type="term" value="F:oxidoreductase activity"/>
    <property type="evidence" value="ECO:0007669"/>
    <property type="project" value="UniProtKB-KW"/>
</dbReference>
<feature type="domain" description="Berberine/berberine-like" evidence="3">
    <location>
        <begin position="265"/>
        <end position="304"/>
    </location>
</feature>
<dbReference type="InterPro" id="IPR012951">
    <property type="entry name" value="BBE"/>
</dbReference>
<proteinExistence type="inferred from homology"/>
<dbReference type="SUPFAM" id="SSF56176">
    <property type="entry name" value="FAD-binding/transporter-associated domain-like"/>
    <property type="match status" value="1"/>
</dbReference>
<dbReference type="AlphaFoldDB" id="A0AAQ3LZW5"/>
<sequence>MKVGAGILGEETSALAHSSGLVVVSGNCPTDVITASGKAVTATPDINSDLYWALAGGGGGTYGIVTSVTVRVYPGASTSTASLNYTLELAGSSGAFWAGIEMFQTHLTTLNDVVSPSQLDELLLPFRAKLETLGIEYTYAVNQFPTYLEALDLTNPPRISAGLFQQGGWLIPRAVLDTQSRNLTNIFRQWAHDGVLVAVFATNASRKANGIAINAVIPAWRTAGINAQSLVFYSDADEAIHVENRRRIRDEYIPALQRLPPESGAYMNGANWQHPNFQRAFYGENYARLLMIKHKYDPDGFFMLRLRLGVRGGWNEGTGDCVWRIERWASI</sequence>
<evidence type="ECO:0000313" key="5">
    <source>
        <dbReference type="Proteomes" id="UP001303373"/>
    </source>
</evidence>
<dbReference type="Gene3D" id="3.30.465.10">
    <property type="match status" value="2"/>
</dbReference>
<dbReference type="Pfam" id="PF08031">
    <property type="entry name" value="BBE"/>
    <property type="match status" value="1"/>
</dbReference>